<dbReference type="PANTHER" id="PTHR11079:SF162">
    <property type="entry name" value="RIBOFLAVIN BIOSYNTHESIS PROTEIN PYRD, CHLOROPLASTIC"/>
    <property type="match status" value="1"/>
</dbReference>
<dbReference type="Proteomes" id="UP000282818">
    <property type="component" value="Unassembled WGS sequence"/>
</dbReference>
<dbReference type="Gene3D" id="3.40.140.10">
    <property type="entry name" value="Cytidine Deaminase, domain 2"/>
    <property type="match status" value="1"/>
</dbReference>
<keyword evidence="1" id="KW-0479">Metal-binding</keyword>
<organism evidence="4 5">
    <name type="scientific">Neptunomonas marina</name>
    <dbReference type="NCBI Taxonomy" id="1815562"/>
    <lineage>
        <taxon>Bacteria</taxon>
        <taxon>Pseudomonadati</taxon>
        <taxon>Pseudomonadota</taxon>
        <taxon>Gammaproteobacteria</taxon>
        <taxon>Oceanospirillales</taxon>
        <taxon>Oceanospirillaceae</taxon>
        <taxon>Neptunomonas</taxon>
    </lineage>
</organism>
<name>A0A437QCJ0_9GAMM</name>
<dbReference type="AlphaFoldDB" id="A0A437QCJ0"/>
<reference evidence="4 5" key="1">
    <citation type="submission" date="2019-01" db="EMBL/GenBank/DDBJ databases">
        <authorList>
            <person name="Chen W.-M."/>
        </authorList>
    </citation>
    <scope>NUCLEOTIDE SEQUENCE [LARGE SCALE GENOMIC DNA]</scope>
    <source>
        <strain evidence="4 5">HPM-16</strain>
    </source>
</reference>
<gene>
    <name evidence="4" type="ORF">EOE65_01005</name>
</gene>
<dbReference type="InterPro" id="IPR016193">
    <property type="entry name" value="Cytidine_deaminase-like"/>
</dbReference>
<dbReference type="Pfam" id="PF00383">
    <property type="entry name" value="dCMP_cyt_deam_1"/>
    <property type="match status" value="1"/>
</dbReference>
<protein>
    <submittedName>
        <fullName evidence="4">Nucleoside deaminase</fullName>
    </submittedName>
</protein>
<evidence type="ECO:0000256" key="1">
    <source>
        <dbReference type="ARBA" id="ARBA00022723"/>
    </source>
</evidence>
<dbReference type="GO" id="GO:0008835">
    <property type="term" value="F:diaminohydroxyphosphoribosylaminopyrimidine deaminase activity"/>
    <property type="evidence" value="ECO:0007669"/>
    <property type="project" value="TreeGrafter"/>
</dbReference>
<keyword evidence="2" id="KW-0862">Zinc</keyword>
<dbReference type="InterPro" id="IPR016192">
    <property type="entry name" value="APOBEC/CMP_deaminase_Zn-bd"/>
</dbReference>
<proteinExistence type="predicted"/>
<dbReference type="EMBL" id="SACQ01000001">
    <property type="protein sequence ID" value="RVU32262.1"/>
    <property type="molecule type" value="Genomic_DNA"/>
</dbReference>
<sequence length="185" mass="19949">MSMDIDDLRVQLAIAQTEHAASGLRWALRCCELALAALEAGNYGVGAVLLDEDQNILLESSNAVFSPSFNSAAHAEMQLLALLDQEVAPVCPRQQMTLVVSLEPCPMCFCRIISAGIGRVIYLAPDSSGGMASHQDKLPPAWRNLATLTRVTQFHGDARLSELAAGFANVNRSALREKLLKAMGR</sequence>
<dbReference type="InterPro" id="IPR002125">
    <property type="entry name" value="CMP_dCMP_dom"/>
</dbReference>
<dbReference type="PROSITE" id="PS51747">
    <property type="entry name" value="CYT_DCMP_DEAMINASES_2"/>
    <property type="match status" value="1"/>
</dbReference>
<keyword evidence="5" id="KW-1185">Reference proteome</keyword>
<dbReference type="PANTHER" id="PTHR11079">
    <property type="entry name" value="CYTOSINE DEAMINASE FAMILY MEMBER"/>
    <property type="match status" value="1"/>
</dbReference>
<dbReference type="CDD" id="cd01285">
    <property type="entry name" value="nucleoside_deaminase"/>
    <property type="match status" value="1"/>
</dbReference>
<comment type="caution">
    <text evidence="4">The sequence shown here is derived from an EMBL/GenBank/DDBJ whole genome shotgun (WGS) entry which is preliminary data.</text>
</comment>
<dbReference type="SUPFAM" id="SSF53927">
    <property type="entry name" value="Cytidine deaminase-like"/>
    <property type="match status" value="1"/>
</dbReference>
<feature type="domain" description="CMP/dCMP-type deaminase" evidence="3">
    <location>
        <begin position="18"/>
        <end position="146"/>
    </location>
</feature>
<dbReference type="GO" id="GO:0008270">
    <property type="term" value="F:zinc ion binding"/>
    <property type="evidence" value="ECO:0007669"/>
    <property type="project" value="InterPro"/>
</dbReference>
<accession>A0A437QCJ0</accession>
<evidence type="ECO:0000313" key="5">
    <source>
        <dbReference type="Proteomes" id="UP000282818"/>
    </source>
</evidence>
<evidence type="ECO:0000259" key="3">
    <source>
        <dbReference type="PROSITE" id="PS51747"/>
    </source>
</evidence>
<dbReference type="PROSITE" id="PS00903">
    <property type="entry name" value="CYT_DCMP_DEAMINASES_1"/>
    <property type="match status" value="1"/>
</dbReference>
<evidence type="ECO:0000313" key="4">
    <source>
        <dbReference type="EMBL" id="RVU32262.1"/>
    </source>
</evidence>
<evidence type="ECO:0000256" key="2">
    <source>
        <dbReference type="ARBA" id="ARBA00022833"/>
    </source>
</evidence>